<proteinExistence type="predicted"/>
<dbReference type="AlphaFoldDB" id="A0A5V1W6N9"/>
<evidence type="ECO:0000313" key="4">
    <source>
        <dbReference type="EMBL" id="EBT6458774.1"/>
    </source>
</evidence>
<accession>A0A5V1W6N9</accession>
<sequence>MKSQLFTHENEILAMAPLGEDDRNLFSKQGVRLIGRNEIQWDFIFPNGKDYHFRQKVSLLRDELSLSAYKNYIRRVLIDASRQTMVIVVDGKKVSVPFRYEVETGGRMIKVPELHGEFIDATELGETVPTFISIRR</sequence>
<protein>
    <submittedName>
        <fullName evidence="2">Uncharacterized protein</fullName>
    </submittedName>
</protein>
<gene>
    <name evidence="4" type="ORF">COQ59_22430</name>
    <name evidence="2" type="ORF">D0123_23310</name>
    <name evidence="3" type="ORF">D3R27_23150</name>
    <name evidence="1" type="ORF">NL99_20890</name>
</gene>
<evidence type="ECO:0000313" key="2">
    <source>
        <dbReference type="EMBL" id="EBM5129293.1"/>
    </source>
</evidence>
<comment type="caution">
    <text evidence="2">The sequence shown here is derived from an EMBL/GenBank/DDBJ whole genome shotgun (WGS) entry which is preliminary data.</text>
</comment>
<reference evidence="1" key="2">
    <citation type="submission" date="2018-08" db="EMBL/GenBank/DDBJ databases">
        <authorList>
            <consortium name="GenomeTrakr network: Whole genome sequencing for foodborne pathogen traceback"/>
        </authorList>
    </citation>
    <scope>NUCLEOTIDE SEQUENCE [LARGE SCALE GENOMIC DNA]</scope>
    <source>
        <strain evidence="1">FLUFL-367</strain>
    </source>
</reference>
<reference evidence="2" key="1">
    <citation type="submission" date="2018-08" db="EMBL/GenBank/DDBJ databases">
        <authorList>
            <consortium name="PulseNet: The National Subtyping Network for Foodborne Disease Surveillance"/>
            <person name="Tarr C.L."/>
            <person name="Trees E."/>
            <person name="Katz L.S."/>
            <person name="Carleton-Romer H.A."/>
            <person name="Stroika S."/>
            <person name="Kucerova Z."/>
            <person name="Roache K.F."/>
            <person name="Sabol A.L."/>
            <person name="Besser J."/>
            <person name="Gerner-Smidt P."/>
        </authorList>
    </citation>
    <scope>NUCLEOTIDE SEQUENCE</scope>
    <source>
        <strain evidence="4">PNUSAS022650</strain>
        <strain evidence="2">PNUSAS050634</strain>
        <strain evidence="3">PNUSAS053120</strain>
    </source>
</reference>
<dbReference type="EMBL" id="AAACVH010000042">
    <property type="protein sequence ID" value="EAA8667380.1"/>
    <property type="molecule type" value="Genomic_DNA"/>
</dbReference>
<dbReference type="EMBL" id="AAGDJL010000029">
    <property type="protein sequence ID" value="EBM6795211.1"/>
    <property type="molecule type" value="Genomic_DNA"/>
</dbReference>
<dbReference type="RefSeq" id="WP_070799281.1">
    <property type="nucleotide sequence ID" value="NZ_MYLB01000008.1"/>
</dbReference>
<dbReference type="EMBL" id="AAGCVP010000022">
    <property type="protein sequence ID" value="EBM5129293.1"/>
    <property type="molecule type" value="Genomic_DNA"/>
</dbReference>
<organism evidence="2">
    <name type="scientific">Salmonella enterica</name>
    <name type="common">Salmonella choleraesuis</name>
    <dbReference type="NCBI Taxonomy" id="28901"/>
    <lineage>
        <taxon>Bacteria</taxon>
        <taxon>Pseudomonadati</taxon>
        <taxon>Pseudomonadota</taxon>
        <taxon>Gammaproteobacteria</taxon>
        <taxon>Enterobacterales</taxon>
        <taxon>Enterobacteriaceae</taxon>
        <taxon>Salmonella</taxon>
    </lineage>
</organism>
<dbReference type="Proteomes" id="UP000839834">
    <property type="component" value="Unassembled WGS sequence"/>
</dbReference>
<dbReference type="EMBL" id="AAGZLD010000022">
    <property type="protein sequence ID" value="EBT6458774.1"/>
    <property type="molecule type" value="Genomic_DNA"/>
</dbReference>
<evidence type="ECO:0000313" key="3">
    <source>
        <dbReference type="EMBL" id="EBM6795211.1"/>
    </source>
</evidence>
<evidence type="ECO:0000313" key="1">
    <source>
        <dbReference type="EMBL" id="EAA8667380.1"/>
    </source>
</evidence>
<name>A0A5V1W6N9_SALER</name>